<dbReference type="KEGG" id="mrs:Murru_2536"/>
<dbReference type="RefSeq" id="WP_014033853.1">
    <property type="nucleotide sequence ID" value="NC_015945.1"/>
</dbReference>
<dbReference type="EMBL" id="CP002999">
    <property type="protein sequence ID" value="AEM71572.1"/>
    <property type="molecule type" value="Genomic_DNA"/>
</dbReference>
<dbReference type="Proteomes" id="UP000008908">
    <property type="component" value="Chromosome"/>
</dbReference>
<reference evidence="3" key="1">
    <citation type="submission" date="2011-08" db="EMBL/GenBank/DDBJ databases">
        <title>The complete genome of Muricauda ruestringensis DSM 13258.</title>
        <authorList>
            <person name="Lucas S."/>
            <person name="Han J."/>
            <person name="Lapidus A."/>
            <person name="Bruce D."/>
            <person name="Goodwin L."/>
            <person name="Pitluck S."/>
            <person name="Peters L."/>
            <person name="Kyrpides N."/>
            <person name="Mavromatis K."/>
            <person name="Ivanova N."/>
            <person name="Ovchinnikova G."/>
            <person name="Teshima H."/>
            <person name="Detter J.C."/>
            <person name="Tapia R."/>
            <person name="Han C."/>
            <person name="Land M."/>
            <person name="Hauser L."/>
            <person name="Markowitz V."/>
            <person name="Cheng J.-F."/>
            <person name="Hugenholtz P."/>
            <person name="Woyke T."/>
            <person name="Wu D."/>
            <person name="Spring S."/>
            <person name="Schroeder M."/>
            <person name="Brambilla E."/>
            <person name="Klenk H.-P."/>
            <person name="Eisen J.A."/>
        </authorList>
    </citation>
    <scope>NUCLEOTIDE SEQUENCE [LARGE SCALE GENOMIC DNA]</scope>
    <source>
        <strain evidence="3">DSM 13258 / LMG 19739 / B1</strain>
    </source>
</reference>
<keyword evidence="3" id="KW-1185">Reference proteome</keyword>
<dbReference type="HOGENOM" id="CLU_1407229_0_0_10"/>
<organism evidence="2 3">
    <name type="scientific">Allomuricauda ruestringensis (strain DSM 13258 / CIP 107369 / LMG 19739 / B1)</name>
    <name type="common">Muricauda ruestringensis</name>
    <dbReference type="NCBI Taxonomy" id="886377"/>
    <lineage>
        <taxon>Bacteria</taxon>
        <taxon>Pseudomonadati</taxon>
        <taxon>Bacteroidota</taxon>
        <taxon>Flavobacteriia</taxon>
        <taxon>Flavobacteriales</taxon>
        <taxon>Flavobacteriaceae</taxon>
        <taxon>Flagellimonas</taxon>
    </lineage>
</organism>
<sequence length="201" mass="23350">MKTIRKLTFGKKILTLGFALTFTLFMPGRATAQGMPVYDNTNFISLAKQLVESAKQTSQLLKTVEFLQQQKERIEQVSSVLQQLNAVQELIQNNQQLFHMVQNDLQEILNSPYIKPGEIDRITDSFNDIIERSMESVDYVNTILSSGLLKMEDAERAKVLKDHELKSKEMVAEIQAKTRRYREIISFRKMQDRINNRETNY</sequence>
<proteinExistence type="predicted"/>
<feature type="chain" id="PRO_5003435510" evidence="1">
    <location>
        <begin position="33"/>
        <end position="201"/>
    </location>
</feature>
<evidence type="ECO:0000313" key="2">
    <source>
        <dbReference type="EMBL" id="AEM71572.1"/>
    </source>
</evidence>
<evidence type="ECO:0000256" key="1">
    <source>
        <dbReference type="SAM" id="SignalP"/>
    </source>
</evidence>
<gene>
    <name evidence="2" type="ordered locus">Murru_2536</name>
</gene>
<dbReference type="Gene3D" id="1.20.58.430">
    <property type="entry name" value="Type IV secretion system, VirB5-domain"/>
    <property type="match status" value="1"/>
</dbReference>
<feature type="signal peptide" evidence="1">
    <location>
        <begin position="1"/>
        <end position="32"/>
    </location>
</feature>
<name>G2PPZ4_ALLRU</name>
<evidence type="ECO:0000313" key="3">
    <source>
        <dbReference type="Proteomes" id="UP000008908"/>
    </source>
</evidence>
<dbReference type="eggNOG" id="ENOG502Z8J2">
    <property type="taxonomic scope" value="Bacteria"/>
</dbReference>
<dbReference type="AlphaFoldDB" id="G2PPZ4"/>
<protein>
    <submittedName>
        <fullName evidence="2">Conserved protein found in conjugate transposon</fullName>
    </submittedName>
</protein>
<dbReference type="STRING" id="886377.Murru_2536"/>
<keyword evidence="1" id="KW-0732">Signal</keyword>
<reference evidence="2 3" key="2">
    <citation type="journal article" date="2012" name="Stand. Genomic Sci.">
        <title>Complete genome sequence of the facultatively anaerobic, appendaged bacterium Muricauda ruestringensis type strain (B1(T)).</title>
        <authorList>
            <person name="Huntemann M."/>
            <person name="Teshima H."/>
            <person name="Lapidus A."/>
            <person name="Nolan M."/>
            <person name="Lucas S."/>
            <person name="Hammon N."/>
            <person name="Deshpande S."/>
            <person name="Cheng J.F."/>
            <person name="Tapia R."/>
            <person name="Goodwin L.A."/>
            <person name="Pitluck S."/>
            <person name="Liolios K."/>
            <person name="Pagani I."/>
            <person name="Ivanova N."/>
            <person name="Mavromatis K."/>
            <person name="Mikhailova N."/>
            <person name="Pati A."/>
            <person name="Chen A."/>
            <person name="Palaniappan K."/>
            <person name="Land M."/>
            <person name="Hauser L."/>
            <person name="Pan C."/>
            <person name="Brambilla E.M."/>
            <person name="Rohde M."/>
            <person name="Spring S."/>
            <person name="Goker M."/>
            <person name="Detter J.C."/>
            <person name="Bristow J."/>
            <person name="Eisen J.A."/>
            <person name="Markowitz V."/>
            <person name="Hugenholtz P."/>
            <person name="Kyrpides N.C."/>
            <person name="Klenk H.P."/>
            <person name="Woyke T."/>
        </authorList>
    </citation>
    <scope>NUCLEOTIDE SEQUENCE [LARGE SCALE GENOMIC DNA]</scope>
    <source>
        <strain evidence="3">DSM 13258 / LMG 19739 / B1</strain>
    </source>
</reference>
<dbReference type="InterPro" id="IPR023220">
    <property type="entry name" value="T4SS_VirB5-domain"/>
</dbReference>
<accession>G2PPZ4</accession>